<dbReference type="InterPro" id="IPR001647">
    <property type="entry name" value="HTH_TetR"/>
</dbReference>
<dbReference type="PROSITE" id="PS50977">
    <property type="entry name" value="HTH_TETR_2"/>
    <property type="match status" value="1"/>
</dbReference>
<evidence type="ECO:0000313" key="7">
    <source>
        <dbReference type="Proteomes" id="UP000433493"/>
    </source>
</evidence>
<dbReference type="PANTHER" id="PTHR30055">
    <property type="entry name" value="HTH-TYPE TRANSCRIPTIONAL REGULATOR RUTR"/>
    <property type="match status" value="1"/>
</dbReference>
<accession>A0A7J5BCL6</accession>
<evidence type="ECO:0000256" key="1">
    <source>
        <dbReference type="ARBA" id="ARBA00023015"/>
    </source>
</evidence>
<dbReference type="InterPro" id="IPR041347">
    <property type="entry name" value="MftR_C"/>
</dbReference>
<feature type="domain" description="HTH tetR-type" evidence="5">
    <location>
        <begin position="12"/>
        <end position="72"/>
    </location>
</feature>
<dbReference type="EMBL" id="WBKB01000002">
    <property type="protein sequence ID" value="KAB1643947.1"/>
    <property type="molecule type" value="Genomic_DNA"/>
</dbReference>
<evidence type="ECO:0000259" key="5">
    <source>
        <dbReference type="PROSITE" id="PS50977"/>
    </source>
</evidence>
<reference evidence="6 7" key="1">
    <citation type="submission" date="2019-09" db="EMBL/GenBank/DDBJ databases">
        <title>Phylogeny of genus Pseudoclavibacter and closely related genus.</title>
        <authorList>
            <person name="Li Y."/>
        </authorList>
    </citation>
    <scope>NUCLEOTIDE SEQUENCE [LARGE SCALE GENOMIC DNA]</scope>
    <source>
        <strain evidence="6 7">KCTC 13959</strain>
    </source>
</reference>
<feature type="DNA-binding region" description="H-T-H motif" evidence="4">
    <location>
        <begin position="35"/>
        <end position="54"/>
    </location>
</feature>
<dbReference type="GO" id="GO:0000976">
    <property type="term" value="F:transcription cis-regulatory region binding"/>
    <property type="evidence" value="ECO:0007669"/>
    <property type="project" value="TreeGrafter"/>
</dbReference>
<evidence type="ECO:0000313" key="6">
    <source>
        <dbReference type="EMBL" id="KAB1643947.1"/>
    </source>
</evidence>
<dbReference type="GO" id="GO:0003700">
    <property type="term" value="F:DNA-binding transcription factor activity"/>
    <property type="evidence" value="ECO:0007669"/>
    <property type="project" value="TreeGrafter"/>
</dbReference>
<sequence>MTKTRGRGRPPVTTREAVEDVAMTLFEQRGIENTTVVDIAEACEMSKTSFFRYFSSKNEILWGPFETMVQRMDETLRTMPEDRPIMEALREVIRDQVEIEAQRAEAWIRRFKFQNTEEQRPLSLVNWGRWEGVVLEFVRERSHAPDRNLIPFTVAGALRGAMRAFLRNWGLSGNTDVTNLLPDFDEQLDPVFSGLAVYVGRIPNGRV</sequence>
<dbReference type="AlphaFoldDB" id="A0A7J5BCL6"/>
<dbReference type="InterPro" id="IPR009057">
    <property type="entry name" value="Homeodomain-like_sf"/>
</dbReference>
<dbReference type="Gene3D" id="1.10.357.10">
    <property type="entry name" value="Tetracycline Repressor, domain 2"/>
    <property type="match status" value="1"/>
</dbReference>
<name>A0A7J5BCL6_9MICO</name>
<dbReference type="SUPFAM" id="SSF46689">
    <property type="entry name" value="Homeodomain-like"/>
    <property type="match status" value="1"/>
</dbReference>
<dbReference type="Pfam" id="PF00440">
    <property type="entry name" value="TetR_N"/>
    <property type="match status" value="1"/>
</dbReference>
<organism evidence="6 7">
    <name type="scientific">Gulosibacter chungangensis</name>
    <dbReference type="NCBI Taxonomy" id="979746"/>
    <lineage>
        <taxon>Bacteria</taxon>
        <taxon>Bacillati</taxon>
        <taxon>Actinomycetota</taxon>
        <taxon>Actinomycetes</taxon>
        <taxon>Micrococcales</taxon>
        <taxon>Microbacteriaceae</taxon>
        <taxon>Gulosibacter</taxon>
    </lineage>
</organism>
<dbReference type="Gene3D" id="1.10.10.60">
    <property type="entry name" value="Homeodomain-like"/>
    <property type="match status" value="1"/>
</dbReference>
<evidence type="ECO:0000256" key="4">
    <source>
        <dbReference type="PROSITE-ProRule" id="PRU00335"/>
    </source>
</evidence>
<keyword evidence="3" id="KW-0804">Transcription</keyword>
<comment type="caution">
    <text evidence="6">The sequence shown here is derived from an EMBL/GenBank/DDBJ whole genome shotgun (WGS) entry which is preliminary data.</text>
</comment>
<proteinExistence type="predicted"/>
<evidence type="ECO:0000256" key="3">
    <source>
        <dbReference type="ARBA" id="ARBA00023163"/>
    </source>
</evidence>
<dbReference type="InterPro" id="IPR050109">
    <property type="entry name" value="HTH-type_TetR-like_transc_reg"/>
</dbReference>
<dbReference type="Proteomes" id="UP000433493">
    <property type="component" value="Unassembled WGS sequence"/>
</dbReference>
<dbReference type="Pfam" id="PF17754">
    <property type="entry name" value="TetR_C_14"/>
    <property type="match status" value="1"/>
</dbReference>
<keyword evidence="7" id="KW-1185">Reference proteome</keyword>
<dbReference type="PRINTS" id="PR00455">
    <property type="entry name" value="HTHTETR"/>
</dbReference>
<dbReference type="OrthoDB" id="956698at2"/>
<dbReference type="RefSeq" id="WP_158051451.1">
    <property type="nucleotide sequence ID" value="NZ_WBKB01000002.1"/>
</dbReference>
<keyword evidence="2 4" id="KW-0238">DNA-binding</keyword>
<dbReference type="PANTHER" id="PTHR30055:SF238">
    <property type="entry name" value="MYCOFACTOCIN BIOSYNTHESIS TRANSCRIPTIONAL REGULATOR MFTR-RELATED"/>
    <property type="match status" value="1"/>
</dbReference>
<gene>
    <name evidence="6" type="ORF">F8O05_03865</name>
</gene>
<keyword evidence="1" id="KW-0805">Transcription regulation</keyword>
<evidence type="ECO:0000256" key="2">
    <source>
        <dbReference type="ARBA" id="ARBA00023125"/>
    </source>
</evidence>
<protein>
    <submittedName>
        <fullName evidence="6">TetR family transcriptional regulator</fullName>
    </submittedName>
</protein>